<dbReference type="STRING" id="1526571.AT746_08900"/>
<dbReference type="KEGG" id="lal:AT746_08900"/>
<proteinExistence type="predicted"/>
<evidence type="ECO:0000313" key="1">
    <source>
        <dbReference type="EMBL" id="ALS98361.1"/>
    </source>
</evidence>
<organism evidence="1 2">
    <name type="scientific">Lacimicrobium alkaliphilum</name>
    <dbReference type="NCBI Taxonomy" id="1526571"/>
    <lineage>
        <taxon>Bacteria</taxon>
        <taxon>Pseudomonadati</taxon>
        <taxon>Pseudomonadota</taxon>
        <taxon>Gammaproteobacteria</taxon>
        <taxon>Alteromonadales</taxon>
        <taxon>Alteromonadaceae</taxon>
        <taxon>Lacimicrobium</taxon>
    </lineage>
</organism>
<dbReference type="SUPFAM" id="SSF51316">
    <property type="entry name" value="Mss4-like"/>
    <property type="match status" value="1"/>
</dbReference>
<dbReference type="RefSeq" id="WP_062479373.1">
    <property type="nucleotide sequence ID" value="NZ_CP013650.1"/>
</dbReference>
<dbReference type="InterPro" id="IPR011057">
    <property type="entry name" value="Mss4-like_sf"/>
</dbReference>
<dbReference type="Proteomes" id="UP000068447">
    <property type="component" value="Chromosome"/>
</dbReference>
<dbReference type="Gene3D" id="3.90.1590.10">
    <property type="entry name" value="glutathione-dependent formaldehyde- activating enzyme (gfa)"/>
    <property type="match status" value="1"/>
</dbReference>
<protein>
    <recommendedName>
        <fullName evidence="3">CENP-V/GFA domain-containing protein</fullName>
    </recommendedName>
</protein>
<sequence length="202" mass="22183">MHKIQCQCGKLQGHIEDKGLSSRVICYCADCQAFARYLERADKVLDAHGGTEILQVAQPRIKFTQGAEHLAIMRLSEKGLFRWYSSCCNTPLGNTLSNPKLSFIGLIHSSLDASRIEQDFGNKIAKVNVASATGTPKPEQTGLMGTILRFIGMIISARISGRYKRSPLFTQAGEPVAPVTVLSREQRKTLKYGDGRGQAAQK</sequence>
<dbReference type="OrthoDB" id="5500342at2"/>
<keyword evidence="2" id="KW-1185">Reference proteome</keyword>
<reference evidence="1 2" key="1">
    <citation type="submission" date="2015-12" db="EMBL/GenBank/DDBJ databases">
        <title>Complete genome of Lacimicrobium alkaliphilum KCTC 32984.</title>
        <authorList>
            <person name="Kim S.-G."/>
            <person name="Lee Y.-J."/>
        </authorList>
    </citation>
    <scope>NUCLEOTIDE SEQUENCE [LARGE SCALE GENOMIC DNA]</scope>
    <source>
        <strain evidence="1 2">YelD216</strain>
    </source>
</reference>
<evidence type="ECO:0008006" key="3">
    <source>
        <dbReference type="Google" id="ProtNLM"/>
    </source>
</evidence>
<dbReference type="AlphaFoldDB" id="A0A0U3B490"/>
<dbReference type="EMBL" id="CP013650">
    <property type="protein sequence ID" value="ALS98361.1"/>
    <property type="molecule type" value="Genomic_DNA"/>
</dbReference>
<dbReference type="Pfam" id="PF19648">
    <property type="entry name" value="DUF6151"/>
    <property type="match status" value="1"/>
</dbReference>
<evidence type="ECO:0000313" key="2">
    <source>
        <dbReference type="Proteomes" id="UP000068447"/>
    </source>
</evidence>
<accession>A0A0U3B490</accession>
<name>A0A0U3B490_9ALTE</name>
<gene>
    <name evidence="1" type="ORF">AT746_08900</name>
</gene>
<dbReference type="InterPro" id="IPR046149">
    <property type="entry name" value="DUF6151"/>
</dbReference>